<dbReference type="EMBL" id="MECQ01000001">
    <property type="protein sequence ID" value="ODV54718.1"/>
    <property type="molecule type" value="Genomic_DNA"/>
</dbReference>
<evidence type="ECO:0000256" key="2">
    <source>
        <dbReference type="ARBA" id="ARBA00009463"/>
    </source>
</evidence>
<protein>
    <submittedName>
        <fullName evidence="8">3-hydroxybutyryl-CoA dehydrogenase</fullName>
    </submittedName>
</protein>
<evidence type="ECO:0000313" key="8">
    <source>
        <dbReference type="EMBL" id="ODV54718.1"/>
    </source>
</evidence>
<feature type="binding site" evidence="5">
    <location>
        <position position="119"/>
    </location>
    <ligand>
        <name>NAD(+)</name>
        <dbReference type="ChEBI" id="CHEBI:57540"/>
    </ligand>
</feature>
<keyword evidence="3" id="KW-0560">Oxidoreductase</keyword>
<dbReference type="Pfam" id="PF00725">
    <property type="entry name" value="3HCDH"/>
    <property type="match status" value="1"/>
</dbReference>
<feature type="site" description="Important for catalytic activity" evidence="4">
    <location>
        <position position="140"/>
    </location>
</feature>
<name>A0A1E4R2T1_9BACI</name>
<feature type="binding site" evidence="5">
    <location>
        <position position="97"/>
    </location>
    <ligand>
        <name>NAD(+)</name>
        <dbReference type="ChEBI" id="CHEBI:57540"/>
    </ligand>
</feature>
<sequence length="283" mass="31101">MGIQKVMVIGAGQMGSGIAQVCAQAGFDVKLNDIKQEFYERGLGVITKNLARDVEKGRKTDEEKAAILGRITMSLDLQDASDVDIIIEAAVENMEVKQSIFKQLDHIAQAHTILATNTSSLPITEIAAVTNRPEQVIGMHFMNPVPVMKLVEIIRGLATTDEVYKAVEEMTIKLAKTPVEVNDFPGFISNRILLPMINEAIYALYEGVASKEAIDDVMKLGMNHPMGPLTLADFIGLDTCLSIMEILHEGLGDSKYRPCPLLRKYVAAGWLGKKSGRGFYIYE</sequence>
<dbReference type="AlphaFoldDB" id="A0A1E4R2T1"/>
<dbReference type="Proteomes" id="UP000094784">
    <property type="component" value="Unassembled WGS sequence"/>
</dbReference>
<organism evidence="8 9">
    <name type="scientific">Lysinibacillus fusiformis</name>
    <dbReference type="NCBI Taxonomy" id="28031"/>
    <lineage>
        <taxon>Bacteria</taxon>
        <taxon>Bacillati</taxon>
        <taxon>Bacillota</taxon>
        <taxon>Bacilli</taxon>
        <taxon>Bacillales</taxon>
        <taxon>Bacillaceae</taxon>
        <taxon>Lysinibacillus</taxon>
    </lineage>
</organism>
<dbReference type="InterPro" id="IPR006180">
    <property type="entry name" value="3-OHacyl-CoA_DH_CS"/>
</dbReference>
<evidence type="ECO:0000256" key="4">
    <source>
        <dbReference type="PIRSR" id="PIRSR000105-1"/>
    </source>
</evidence>
<dbReference type="SUPFAM" id="SSF48179">
    <property type="entry name" value="6-phosphogluconate dehydrogenase C-terminal domain-like"/>
    <property type="match status" value="1"/>
</dbReference>
<dbReference type="PROSITE" id="PS00067">
    <property type="entry name" value="3HCDH"/>
    <property type="match status" value="1"/>
</dbReference>
<dbReference type="RefSeq" id="WP_069479971.1">
    <property type="nucleotide sequence ID" value="NZ_KV766182.1"/>
</dbReference>
<comment type="similarity">
    <text evidence="2">Belongs to the 3-hydroxyacyl-CoA dehydrogenase family.</text>
</comment>
<dbReference type="SUPFAM" id="SSF51735">
    <property type="entry name" value="NAD(P)-binding Rossmann-fold domains"/>
    <property type="match status" value="1"/>
</dbReference>
<dbReference type="OrthoDB" id="9771883at2"/>
<dbReference type="PANTHER" id="PTHR48075">
    <property type="entry name" value="3-HYDROXYACYL-COA DEHYDROGENASE FAMILY PROTEIN"/>
    <property type="match status" value="1"/>
</dbReference>
<feature type="binding site" evidence="5">
    <location>
        <position position="33"/>
    </location>
    <ligand>
        <name>NAD(+)</name>
        <dbReference type="ChEBI" id="CHEBI:57540"/>
    </ligand>
</feature>
<evidence type="ECO:0000313" key="9">
    <source>
        <dbReference type="Proteomes" id="UP000094784"/>
    </source>
</evidence>
<dbReference type="InterPro" id="IPR006176">
    <property type="entry name" value="3-OHacyl-CoA_DH_NAD-bd"/>
</dbReference>
<comment type="pathway">
    <text evidence="1">Lipid metabolism; butanoate metabolism.</text>
</comment>
<gene>
    <name evidence="8" type="ORF">BG258_01865</name>
</gene>
<evidence type="ECO:0000256" key="5">
    <source>
        <dbReference type="PIRSR" id="PIRSR000105-2"/>
    </source>
</evidence>
<reference evidence="8 9" key="1">
    <citation type="submission" date="2016-09" db="EMBL/GenBank/DDBJ databases">
        <title>Draft genome sequence of the soil isolate, Lysinibacillus fusiformis M5, a potential hypoxanthine producer.</title>
        <authorList>
            <person name="Gallegos-Monterrosa R."/>
            <person name="Maroti G."/>
            <person name="Balint B."/>
            <person name="Kovacs A.T."/>
        </authorList>
    </citation>
    <scope>NUCLEOTIDE SEQUENCE [LARGE SCALE GENOMIC DNA]</scope>
    <source>
        <strain evidence="8 9">M5</strain>
    </source>
</reference>
<dbReference type="Gene3D" id="3.40.50.720">
    <property type="entry name" value="NAD(P)-binding Rossmann-like Domain"/>
    <property type="match status" value="1"/>
</dbReference>
<dbReference type="NCBIfam" id="NF005875">
    <property type="entry name" value="PRK07819.1"/>
    <property type="match status" value="1"/>
</dbReference>
<keyword evidence="5" id="KW-0520">NAD</keyword>
<evidence type="ECO:0000256" key="1">
    <source>
        <dbReference type="ARBA" id="ARBA00005086"/>
    </source>
</evidence>
<dbReference type="PANTHER" id="PTHR48075:SF5">
    <property type="entry name" value="3-HYDROXYBUTYRYL-COA DEHYDROGENASE"/>
    <property type="match status" value="1"/>
</dbReference>
<accession>A0A1E4R2T1</accession>
<dbReference type="InterPro" id="IPR022694">
    <property type="entry name" value="3-OHacyl-CoA_DH"/>
</dbReference>
<dbReference type="PIRSF" id="PIRSF000105">
    <property type="entry name" value="HCDH"/>
    <property type="match status" value="1"/>
</dbReference>
<feature type="domain" description="3-hydroxyacyl-CoA dehydrogenase NAD binding" evidence="7">
    <location>
        <begin position="5"/>
        <end position="183"/>
    </location>
</feature>
<dbReference type="InterPro" id="IPR006108">
    <property type="entry name" value="3HC_DH_C"/>
</dbReference>
<dbReference type="FunFam" id="3.40.50.720:FF:000009">
    <property type="entry name" value="Fatty oxidation complex, alpha subunit"/>
    <property type="match status" value="1"/>
</dbReference>
<dbReference type="GO" id="GO:0016616">
    <property type="term" value="F:oxidoreductase activity, acting on the CH-OH group of donors, NAD or NADP as acceptor"/>
    <property type="evidence" value="ECO:0007669"/>
    <property type="project" value="InterPro"/>
</dbReference>
<dbReference type="InterPro" id="IPR036291">
    <property type="entry name" value="NAD(P)-bd_dom_sf"/>
</dbReference>
<dbReference type="Gene3D" id="1.10.1040.10">
    <property type="entry name" value="N-(1-d-carboxylethyl)-l-norvaline Dehydrogenase, domain 2"/>
    <property type="match status" value="1"/>
</dbReference>
<evidence type="ECO:0000259" key="6">
    <source>
        <dbReference type="Pfam" id="PF00725"/>
    </source>
</evidence>
<dbReference type="InterPro" id="IPR008927">
    <property type="entry name" value="6-PGluconate_DH-like_C_sf"/>
</dbReference>
<dbReference type="InterPro" id="IPR013328">
    <property type="entry name" value="6PGD_dom2"/>
</dbReference>
<dbReference type="NCBIfam" id="NF005715">
    <property type="entry name" value="PRK07530.1"/>
    <property type="match status" value="1"/>
</dbReference>
<dbReference type="GO" id="GO:0070403">
    <property type="term" value="F:NAD+ binding"/>
    <property type="evidence" value="ECO:0007669"/>
    <property type="project" value="InterPro"/>
</dbReference>
<feature type="binding site" evidence="5">
    <location>
        <position position="274"/>
    </location>
    <ligand>
        <name>NAD(+)</name>
        <dbReference type="ChEBI" id="CHEBI:57540"/>
    </ligand>
</feature>
<evidence type="ECO:0000256" key="3">
    <source>
        <dbReference type="ARBA" id="ARBA00023002"/>
    </source>
</evidence>
<dbReference type="GO" id="GO:0019605">
    <property type="term" value="P:butyrate metabolic process"/>
    <property type="evidence" value="ECO:0007669"/>
    <property type="project" value="UniProtKB-UniPathway"/>
</dbReference>
<dbReference type="NCBIfam" id="NF004474">
    <property type="entry name" value="PRK05808.1"/>
    <property type="match status" value="1"/>
</dbReference>
<feature type="binding site" evidence="5">
    <location>
        <begin position="10"/>
        <end position="15"/>
    </location>
    <ligand>
        <name>NAD(+)</name>
        <dbReference type="ChEBI" id="CHEBI:57540"/>
    </ligand>
</feature>
<proteinExistence type="inferred from homology"/>
<feature type="binding site" evidence="5">
    <location>
        <position position="92"/>
    </location>
    <ligand>
        <name>NAD(+)</name>
        <dbReference type="ChEBI" id="CHEBI:57540"/>
    </ligand>
</feature>
<evidence type="ECO:0000259" key="7">
    <source>
        <dbReference type="Pfam" id="PF02737"/>
    </source>
</evidence>
<feature type="domain" description="3-hydroxyacyl-CoA dehydrogenase C-terminal" evidence="6">
    <location>
        <begin position="186"/>
        <end position="282"/>
    </location>
</feature>
<dbReference type="Pfam" id="PF02737">
    <property type="entry name" value="3HCDH_N"/>
    <property type="match status" value="1"/>
</dbReference>
<feature type="binding site" evidence="5">
    <location>
        <position position="143"/>
    </location>
    <ligand>
        <name>NAD(+)</name>
        <dbReference type="ChEBI" id="CHEBI:57540"/>
    </ligand>
</feature>
<dbReference type="UniPathway" id="UPA00863"/>
<comment type="caution">
    <text evidence="8">The sequence shown here is derived from an EMBL/GenBank/DDBJ whole genome shotgun (WGS) entry which is preliminary data.</text>
</comment>